<evidence type="ECO:0000313" key="1">
    <source>
        <dbReference type="EMBL" id="MDP9899226.1"/>
    </source>
</evidence>
<name>A0ABT9S4F5_9BURK</name>
<gene>
    <name evidence="1" type="ORF">J2W36_001471</name>
</gene>
<accession>A0ABT9S4F5</accession>
<keyword evidence="2" id="KW-1185">Reference proteome</keyword>
<protein>
    <submittedName>
        <fullName evidence="1">Uncharacterized protein</fullName>
    </submittedName>
</protein>
<dbReference type="RefSeq" id="WP_307689047.1">
    <property type="nucleotide sequence ID" value="NZ_JAUSRO010000004.1"/>
</dbReference>
<evidence type="ECO:0000313" key="2">
    <source>
        <dbReference type="Proteomes" id="UP001226867"/>
    </source>
</evidence>
<proteinExistence type="predicted"/>
<sequence>MPQFATIVGAVTYTPGDGVPIAIPLGTTVEVNLAPDSATLSWEAESGVLGLTAIPRMQYEEYLEAGKIKLKD</sequence>
<organism evidence="1 2">
    <name type="scientific">Variovorax ginsengisoli</name>
    <dbReference type="NCBI Taxonomy" id="363844"/>
    <lineage>
        <taxon>Bacteria</taxon>
        <taxon>Pseudomonadati</taxon>
        <taxon>Pseudomonadota</taxon>
        <taxon>Betaproteobacteria</taxon>
        <taxon>Burkholderiales</taxon>
        <taxon>Comamonadaceae</taxon>
        <taxon>Variovorax</taxon>
    </lineage>
</organism>
<dbReference type="EMBL" id="JAUSRO010000004">
    <property type="protein sequence ID" value="MDP9899226.1"/>
    <property type="molecule type" value="Genomic_DNA"/>
</dbReference>
<reference evidence="1 2" key="1">
    <citation type="submission" date="2023-07" db="EMBL/GenBank/DDBJ databases">
        <title>Sorghum-associated microbial communities from plants grown in Nebraska, USA.</title>
        <authorList>
            <person name="Schachtman D."/>
        </authorList>
    </citation>
    <scope>NUCLEOTIDE SEQUENCE [LARGE SCALE GENOMIC DNA]</scope>
    <source>
        <strain evidence="1 2">DS1607</strain>
    </source>
</reference>
<comment type="caution">
    <text evidence="1">The sequence shown here is derived from an EMBL/GenBank/DDBJ whole genome shotgun (WGS) entry which is preliminary data.</text>
</comment>
<dbReference type="Proteomes" id="UP001226867">
    <property type="component" value="Unassembled WGS sequence"/>
</dbReference>